<evidence type="ECO:0000313" key="1">
    <source>
        <dbReference type="EMBL" id="MFC5645737.1"/>
    </source>
</evidence>
<proteinExistence type="predicted"/>
<protein>
    <recommendedName>
        <fullName evidence="3">Integrase</fullName>
    </recommendedName>
</protein>
<organism evidence="1 2">
    <name type="scientific">Kitasatospora cinereorecta</name>
    <dbReference type="NCBI Taxonomy" id="285560"/>
    <lineage>
        <taxon>Bacteria</taxon>
        <taxon>Bacillati</taxon>
        <taxon>Actinomycetota</taxon>
        <taxon>Actinomycetes</taxon>
        <taxon>Kitasatosporales</taxon>
        <taxon>Streptomycetaceae</taxon>
        <taxon>Kitasatospora</taxon>
    </lineage>
</organism>
<dbReference type="EMBL" id="JBHSOC010000079">
    <property type="protein sequence ID" value="MFC5645737.1"/>
    <property type="molecule type" value="Genomic_DNA"/>
</dbReference>
<dbReference type="RefSeq" id="WP_346146478.1">
    <property type="nucleotide sequence ID" value="NZ_BAAAUA010000028.1"/>
</dbReference>
<sequence length="637" mass="71164">MPRRGERRRDFRHEDPDLGPVRIGVRQVVTPDSHGKKRVLQFDPSQFACRTLASELADEWVEYIEVTSRRTGTASSHRQGLRLFCSFVDEHLAGRVQEASLARTDPDLSMVLLAWEQSLPGQWPRGSTRPGALAANIRVLINRRQRHPDRDLAPPLARIAAQDHSLAWGVTKELDEFSREDKAALVRAAWDDVGRVRRRLKTGWEMAEAGGHPAEHGWSRMPNLLWALAHRAVSPREMAKAVTFPLAPELAPLVPDYVRTEGQNCGQRGRFLVRGLLHQLYPNERDLHAFRVLLVAATGYSPEEVAGLTEEAVEFTEAGVRLTMVKNRARRVHRRAFTRIDALTAVEDVREYTDRPRLEVSAIVRQLMDVTAPLRDVYSDRPAPLFLQGTLPASFEFFVGRGRLRGFGQWVAEMGLDLEGRIDIRRLRKSVKVEKAVAFGGRITDIADDHHQETFRGHYAQGTTLRVISGRVITTAQQSWFDKAIAGPVVLDAAAEAALEESAPALAELGLNAEQVEDLRSGALEMGVTSCRDPFDSPFSRPGDLCAVAPLRCLECRNAWILPSHLPQLLLFAEHLDRMRTRLSPSHFHTLWGQTAANLAAVLAERTEAESAVARRHIAEGTATLQLPLTARAEFDA</sequence>
<accession>A0ABW0VLH6</accession>
<comment type="caution">
    <text evidence="1">The sequence shown here is derived from an EMBL/GenBank/DDBJ whole genome shotgun (WGS) entry which is preliminary data.</text>
</comment>
<dbReference type="Proteomes" id="UP001596066">
    <property type="component" value="Unassembled WGS sequence"/>
</dbReference>
<gene>
    <name evidence="1" type="ORF">ACFPZF_30870</name>
</gene>
<keyword evidence="2" id="KW-1185">Reference proteome</keyword>
<name>A0ABW0VLH6_9ACTN</name>
<evidence type="ECO:0008006" key="3">
    <source>
        <dbReference type="Google" id="ProtNLM"/>
    </source>
</evidence>
<evidence type="ECO:0000313" key="2">
    <source>
        <dbReference type="Proteomes" id="UP001596066"/>
    </source>
</evidence>
<reference evidence="2" key="1">
    <citation type="journal article" date="2019" name="Int. J. Syst. Evol. Microbiol.">
        <title>The Global Catalogue of Microorganisms (GCM) 10K type strain sequencing project: providing services to taxonomists for standard genome sequencing and annotation.</title>
        <authorList>
            <consortium name="The Broad Institute Genomics Platform"/>
            <consortium name="The Broad Institute Genome Sequencing Center for Infectious Disease"/>
            <person name="Wu L."/>
            <person name="Ma J."/>
        </authorList>
    </citation>
    <scope>NUCLEOTIDE SEQUENCE [LARGE SCALE GENOMIC DNA]</scope>
    <source>
        <strain evidence="2">CGMCC 4.1622</strain>
    </source>
</reference>